<dbReference type="EMBL" id="MT631541">
    <property type="protein sequence ID" value="QNO53402.1"/>
    <property type="molecule type" value="Genomic_DNA"/>
</dbReference>
<reference evidence="2" key="1">
    <citation type="submission" date="2020-06" db="EMBL/GenBank/DDBJ databases">
        <title>Unique genomic features of the anaerobic methanotrophic archaea.</title>
        <authorList>
            <person name="Chadwick G.L."/>
            <person name="Skennerton C.T."/>
            <person name="Laso-Perez R."/>
            <person name="Leu A.O."/>
            <person name="Speth D.R."/>
            <person name="Yu H."/>
            <person name="Morgan-Lang C."/>
            <person name="Hatzenpichler R."/>
            <person name="Goudeau D."/>
            <person name="Malmstrom R."/>
            <person name="Brazelton W.J."/>
            <person name="Woyke T."/>
            <person name="Hallam S.J."/>
            <person name="Tyson G.W."/>
            <person name="Wegener G."/>
            <person name="Boetius A."/>
            <person name="Orphan V."/>
        </authorList>
    </citation>
    <scope>NUCLEOTIDE SEQUENCE</scope>
</reference>
<protein>
    <recommendedName>
        <fullName evidence="1">Gp5/Type VI secretion system Vgr protein OB-fold domain-containing protein</fullName>
    </recommendedName>
</protein>
<dbReference type="SUPFAM" id="SSF69255">
    <property type="entry name" value="gp5 N-terminal domain-like"/>
    <property type="match status" value="1"/>
</dbReference>
<feature type="domain" description="Gp5/Type VI secretion system Vgr protein OB-fold" evidence="1">
    <location>
        <begin position="58"/>
        <end position="96"/>
    </location>
</feature>
<dbReference type="AlphaFoldDB" id="A0A7G9YZG8"/>
<accession>A0A7G9YZG8</accession>
<dbReference type="Gene3D" id="2.40.50.230">
    <property type="entry name" value="Gp5 N-terminal domain"/>
    <property type="match status" value="1"/>
</dbReference>
<evidence type="ECO:0000259" key="1">
    <source>
        <dbReference type="Pfam" id="PF04717"/>
    </source>
</evidence>
<dbReference type="Pfam" id="PF04717">
    <property type="entry name" value="Phage_base_V"/>
    <property type="match status" value="1"/>
</dbReference>
<dbReference type="InterPro" id="IPR006531">
    <property type="entry name" value="Gp5/Vgr_OB"/>
</dbReference>
<gene>
    <name evidence="2" type="ORF">JNHLJEBA_00012</name>
</gene>
<organism evidence="2">
    <name type="scientific">Candidatus Methanophagaceae archaeon ANME-1 ERB6</name>
    <dbReference type="NCBI Taxonomy" id="2759912"/>
    <lineage>
        <taxon>Archaea</taxon>
        <taxon>Methanobacteriati</taxon>
        <taxon>Methanobacteriota</taxon>
        <taxon>Stenosarchaea group</taxon>
        <taxon>Methanomicrobia</taxon>
        <taxon>Candidatus Methanophagales</taxon>
        <taxon>Candidatus Methanophagaceae</taxon>
    </lineage>
</organism>
<proteinExistence type="predicted"/>
<sequence>MDSMVEVIRKIVESEIRKLHIAELGVVTSIFPHSSDSDKDNYECNVKLKYNDLELRKVPVATQHIGLANIPNVGDLVLVTFVNGDINAPIVIGRLYTDEDRPPVNKEEEIVYTLTKGSGLRMDFPGGMVLSVTADDASVEAGATTLKLSRDGDVTIESSAKINVEAAGDMSFNAANVKIESKGNMEIKAGATAKVEATGTLNIKGAMVNIN</sequence>
<evidence type="ECO:0000313" key="2">
    <source>
        <dbReference type="EMBL" id="QNO53402.1"/>
    </source>
</evidence>
<name>A0A7G9YZG8_9EURY</name>
<dbReference type="InterPro" id="IPR037026">
    <property type="entry name" value="Vgr_OB-fold_dom_sf"/>
</dbReference>